<keyword evidence="2" id="KW-1133">Transmembrane helix</keyword>
<keyword evidence="2" id="KW-0472">Membrane</keyword>
<evidence type="ECO:0000313" key="4">
    <source>
        <dbReference type="Proteomes" id="UP001164459"/>
    </source>
</evidence>
<reference evidence="3" key="1">
    <citation type="submission" date="2022-11" db="EMBL/GenBank/DDBJ databases">
        <title>Minimal conservation of predation-associated metabolite biosynthetic gene clusters underscores biosynthetic potential of Myxococcota including descriptions for ten novel species: Archangium lansinium sp. nov., Myxococcus landrumus sp. nov., Nannocystis bai.</title>
        <authorList>
            <person name="Ahearne A."/>
            <person name="Stevens C."/>
            <person name="Dowd S."/>
        </authorList>
    </citation>
    <scope>NUCLEOTIDE SEQUENCE</scope>
    <source>
        <strain evidence="3">Fl3</strain>
    </source>
</reference>
<dbReference type="Proteomes" id="UP001164459">
    <property type="component" value="Chromosome"/>
</dbReference>
<feature type="region of interest" description="Disordered" evidence="1">
    <location>
        <begin position="132"/>
        <end position="208"/>
    </location>
</feature>
<keyword evidence="2" id="KW-0812">Transmembrane</keyword>
<sequence length="383" mass="38737">MALEPSALQLRFRDDAASEPLAPPDVAAFVRTSAADVEPRPFLDEELGVLPGAGTADPDGPLAIFLRQPEFGIPAPGYDHRLPDLGDWSVRTTTFGWIAHVPPARGSGPRRAAQVLAGCLALALPTDALAQPPAQPPVQAPASSAAAVKKPGSKSTPAPAPAPASATDPLASVPPPAESPAPPPAESPSPAESPAPAPSAQPGPAAPPSLGFGAAVNVSAAVTDAAWEGVDGYDVIVELKGGKVLRGRVGAVQLDTFTLIDGTTGQILVIPKNGVASLRAYIPPPIPSKTGTGLIAGGSVLTAIGAPLFITGVVFLGICPSCVYLHLPMLVVGGGGLGGGIPMISRGIKQRTAFQKAIREHQLAPSVTRTPYGGWTGGLQVRF</sequence>
<feature type="compositionally biased region" description="Low complexity" evidence="1">
    <location>
        <begin position="140"/>
        <end position="171"/>
    </location>
</feature>
<accession>A0ABY7GUL3</accession>
<keyword evidence="4" id="KW-1185">Reference proteome</keyword>
<dbReference type="RefSeq" id="WP_269032952.1">
    <property type="nucleotide sequence ID" value="NZ_CP114040.1"/>
</dbReference>
<proteinExistence type="predicted"/>
<feature type="transmembrane region" description="Helical" evidence="2">
    <location>
        <begin position="294"/>
        <end position="318"/>
    </location>
</feature>
<dbReference type="EMBL" id="CP114040">
    <property type="protein sequence ID" value="WAS90625.1"/>
    <property type="molecule type" value="Genomic_DNA"/>
</dbReference>
<gene>
    <name evidence="3" type="ORF">O0S08_30935</name>
</gene>
<organism evidence="3 4">
    <name type="scientific">Nannocystis punicea</name>
    <dbReference type="NCBI Taxonomy" id="2995304"/>
    <lineage>
        <taxon>Bacteria</taxon>
        <taxon>Pseudomonadati</taxon>
        <taxon>Myxococcota</taxon>
        <taxon>Polyangia</taxon>
        <taxon>Nannocystales</taxon>
        <taxon>Nannocystaceae</taxon>
        <taxon>Nannocystis</taxon>
    </lineage>
</organism>
<feature type="compositionally biased region" description="Pro residues" evidence="1">
    <location>
        <begin position="172"/>
        <end position="207"/>
    </location>
</feature>
<evidence type="ECO:0000256" key="1">
    <source>
        <dbReference type="SAM" id="MobiDB-lite"/>
    </source>
</evidence>
<feature type="transmembrane region" description="Helical" evidence="2">
    <location>
        <begin position="324"/>
        <end position="344"/>
    </location>
</feature>
<protein>
    <submittedName>
        <fullName evidence="3">Uncharacterized protein</fullName>
    </submittedName>
</protein>
<evidence type="ECO:0000313" key="3">
    <source>
        <dbReference type="EMBL" id="WAS90625.1"/>
    </source>
</evidence>
<evidence type="ECO:0000256" key="2">
    <source>
        <dbReference type="SAM" id="Phobius"/>
    </source>
</evidence>
<name>A0ABY7GUL3_9BACT</name>